<accession>A0ABQ3E4S8</accession>
<keyword evidence="3" id="KW-1185">Reference proteome</keyword>
<sequence length="159" mass="18180">MSVTHLRPERFAISELSEKPQFLETAADCIWLEGWQAKGVSQTHILNRTRESLDHTSVPSTFIAHEGEEFWGSVALISNDLESRPQYTPWVAALLVQPEQRSKGVATRLVTELETFAKNSGIDRLYLCAIRPLRQFYESRGWVCIEEDVDGLDVFDKRL</sequence>
<dbReference type="RefSeq" id="WP_189435456.1">
    <property type="nucleotide sequence ID" value="NZ_BMXE01000001.1"/>
</dbReference>
<evidence type="ECO:0000259" key="1">
    <source>
        <dbReference type="PROSITE" id="PS51186"/>
    </source>
</evidence>
<dbReference type="PANTHER" id="PTHR13538">
    <property type="entry name" value="N-ACETYLTRANSFERASE 6"/>
    <property type="match status" value="1"/>
</dbReference>
<feature type="domain" description="N-acetyltransferase" evidence="1">
    <location>
        <begin position="4"/>
        <end position="159"/>
    </location>
</feature>
<dbReference type="Proteomes" id="UP000637980">
    <property type="component" value="Unassembled WGS sequence"/>
</dbReference>
<dbReference type="Gene3D" id="3.40.630.30">
    <property type="match status" value="1"/>
</dbReference>
<dbReference type="SUPFAM" id="SSF55729">
    <property type="entry name" value="Acyl-CoA N-acyltransferases (Nat)"/>
    <property type="match status" value="1"/>
</dbReference>
<reference evidence="3" key="1">
    <citation type="journal article" date="2019" name="Int. J. Syst. Evol. Microbiol.">
        <title>The Global Catalogue of Microorganisms (GCM) 10K type strain sequencing project: providing services to taxonomists for standard genome sequencing and annotation.</title>
        <authorList>
            <consortium name="The Broad Institute Genomics Platform"/>
            <consortium name="The Broad Institute Genome Sequencing Center for Infectious Disease"/>
            <person name="Wu L."/>
            <person name="Ma J."/>
        </authorList>
    </citation>
    <scope>NUCLEOTIDE SEQUENCE [LARGE SCALE GENOMIC DNA]</scope>
    <source>
        <strain evidence="3">KCTC 12861</strain>
    </source>
</reference>
<organism evidence="2 3">
    <name type="scientific">Pseudovibrio japonicus</name>
    <dbReference type="NCBI Taxonomy" id="366534"/>
    <lineage>
        <taxon>Bacteria</taxon>
        <taxon>Pseudomonadati</taxon>
        <taxon>Pseudomonadota</taxon>
        <taxon>Alphaproteobacteria</taxon>
        <taxon>Hyphomicrobiales</taxon>
        <taxon>Stappiaceae</taxon>
        <taxon>Pseudovibrio</taxon>
    </lineage>
</organism>
<dbReference type="Pfam" id="PF00583">
    <property type="entry name" value="Acetyltransf_1"/>
    <property type="match status" value="1"/>
</dbReference>
<dbReference type="InterPro" id="IPR016181">
    <property type="entry name" value="Acyl_CoA_acyltransferase"/>
</dbReference>
<protein>
    <submittedName>
        <fullName evidence="2">N-acetyltransferase</fullName>
    </submittedName>
</protein>
<dbReference type="PROSITE" id="PS51186">
    <property type="entry name" value="GNAT"/>
    <property type="match status" value="1"/>
</dbReference>
<evidence type="ECO:0000313" key="3">
    <source>
        <dbReference type="Proteomes" id="UP000637980"/>
    </source>
</evidence>
<dbReference type="InterPro" id="IPR039840">
    <property type="entry name" value="NAA80"/>
</dbReference>
<dbReference type="InterPro" id="IPR000182">
    <property type="entry name" value="GNAT_dom"/>
</dbReference>
<evidence type="ECO:0000313" key="2">
    <source>
        <dbReference type="EMBL" id="GHB22430.1"/>
    </source>
</evidence>
<dbReference type="CDD" id="cd04301">
    <property type="entry name" value="NAT_SF"/>
    <property type="match status" value="1"/>
</dbReference>
<dbReference type="EMBL" id="BMXE01000001">
    <property type="protein sequence ID" value="GHB22430.1"/>
    <property type="molecule type" value="Genomic_DNA"/>
</dbReference>
<gene>
    <name evidence="2" type="ORF">GCM10007094_08240</name>
</gene>
<dbReference type="PANTHER" id="PTHR13538:SF4">
    <property type="entry name" value="N-ALPHA-ACETYLTRANSFERASE 80"/>
    <property type="match status" value="1"/>
</dbReference>
<comment type="caution">
    <text evidence="2">The sequence shown here is derived from an EMBL/GenBank/DDBJ whole genome shotgun (WGS) entry which is preliminary data.</text>
</comment>
<name>A0ABQ3E4S8_9HYPH</name>
<proteinExistence type="predicted"/>